<proteinExistence type="predicted"/>
<dbReference type="Proteomes" id="UP000597886">
    <property type="component" value="Unassembled WGS sequence"/>
</dbReference>
<dbReference type="RefSeq" id="WP_171206175.1">
    <property type="nucleotide sequence ID" value="NZ_WVRA01000002.1"/>
</dbReference>
<organism evidence="4 5">
    <name type="scientific">Ruegeria atlantica</name>
    <dbReference type="NCBI Taxonomy" id="81569"/>
    <lineage>
        <taxon>Bacteria</taxon>
        <taxon>Pseudomonadati</taxon>
        <taxon>Pseudomonadota</taxon>
        <taxon>Alphaproteobacteria</taxon>
        <taxon>Rhodobacterales</taxon>
        <taxon>Roseobacteraceae</taxon>
        <taxon>Ruegeria</taxon>
    </lineage>
</organism>
<keyword evidence="2" id="KW-0012">Acyltransferase</keyword>
<dbReference type="Pfam" id="PF13673">
    <property type="entry name" value="Acetyltransf_10"/>
    <property type="match status" value="1"/>
</dbReference>
<dbReference type="Gene3D" id="3.40.630.30">
    <property type="match status" value="1"/>
</dbReference>
<dbReference type="GO" id="GO:0016747">
    <property type="term" value="F:acyltransferase activity, transferring groups other than amino-acyl groups"/>
    <property type="evidence" value="ECO:0007669"/>
    <property type="project" value="InterPro"/>
</dbReference>
<keyword evidence="1" id="KW-0808">Transferase</keyword>
<reference evidence="4" key="1">
    <citation type="submission" date="2019-12" db="EMBL/GenBank/DDBJ databases">
        <title>Ruegeria JWLKs population differentiation of coral mucus and skeleton niches.</title>
        <authorList>
            <person name="Luo D."/>
        </authorList>
    </citation>
    <scope>NUCLEOTIDE SEQUENCE</scope>
    <source>
        <strain evidence="4">HKCCD6181</strain>
    </source>
</reference>
<feature type="domain" description="N-acetyltransferase" evidence="3">
    <location>
        <begin position="18"/>
        <end position="170"/>
    </location>
</feature>
<dbReference type="AlphaFoldDB" id="A0AA90YZU4"/>
<dbReference type="SUPFAM" id="SSF55729">
    <property type="entry name" value="Acyl-CoA N-acyltransferases (Nat)"/>
    <property type="match status" value="1"/>
</dbReference>
<gene>
    <name evidence="4" type="ORF">GS634_07995</name>
</gene>
<protein>
    <submittedName>
        <fullName evidence="4">GNAT family N-acetyltransferase</fullName>
    </submittedName>
</protein>
<dbReference type="PANTHER" id="PTHR43877">
    <property type="entry name" value="AMINOALKYLPHOSPHONATE N-ACETYLTRANSFERASE-RELATED-RELATED"/>
    <property type="match status" value="1"/>
</dbReference>
<evidence type="ECO:0000313" key="4">
    <source>
        <dbReference type="EMBL" id="NOE18064.1"/>
    </source>
</evidence>
<dbReference type="InterPro" id="IPR050832">
    <property type="entry name" value="Bact_Acetyltransf"/>
</dbReference>
<evidence type="ECO:0000256" key="1">
    <source>
        <dbReference type="ARBA" id="ARBA00022679"/>
    </source>
</evidence>
<dbReference type="PANTHER" id="PTHR43877:SF2">
    <property type="entry name" value="AMINOALKYLPHOSPHONATE N-ACETYLTRANSFERASE-RELATED"/>
    <property type="match status" value="1"/>
</dbReference>
<accession>A0AA90YZU4</accession>
<dbReference type="CDD" id="cd04301">
    <property type="entry name" value="NAT_SF"/>
    <property type="match status" value="1"/>
</dbReference>
<dbReference type="InterPro" id="IPR000182">
    <property type="entry name" value="GNAT_dom"/>
</dbReference>
<dbReference type="EMBL" id="WVRA01000002">
    <property type="protein sequence ID" value="NOE18064.1"/>
    <property type="molecule type" value="Genomic_DNA"/>
</dbReference>
<evidence type="ECO:0000256" key="2">
    <source>
        <dbReference type="ARBA" id="ARBA00023315"/>
    </source>
</evidence>
<evidence type="ECO:0000313" key="5">
    <source>
        <dbReference type="Proteomes" id="UP000597886"/>
    </source>
</evidence>
<dbReference type="PROSITE" id="PS51186">
    <property type="entry name" value="GNAT"/>
    <property type="match status" value="1"/>
</dbReference>
<evidence type="ECO:0000259" key="3">
    <source>
        <dbReference type="PROSITE" id="PS51186"/>
    </source>
</evidence>
<comment type="caution">
    <text evidence="4">The sequence shown here is derived from an EMBL/GenBank/DDBJ whole genome shotgun (WGS) entry which is preliminary data.</text>
</comment>
<name>A0AA90YZU4_9RHOB</name>
<sequence length="173" mass="19115">MQNKRGISQAFSNVPEGIALRPATVFDVFDISRVLIRSITQLCVADHNNDPDHLEQWTANKDPATIRGWFKPGSQIWLAQREGQVAAVGGLFETGKITLLYVDPEHVGSGVGAALLNRLERQLAACGCTEVHLDGTKTAREFYLRHGWKATGQCSDRQDLTCFAMRKSLHPQG</sequence>
<dbReference type="InterPro" id="IPR016181">
    <property type="entry name" value="Acyl_CoA_acyltransferase"/>
</dbReference>